<keyword evidence="2" id="KW-1133">Transmembrane helix</keyword>
<comment type="caution">
    <text evidence="3">The sequence shown here is derived from an EMBL/GenBank/DDBJ whole genome shotgun (WGS) entry which is preliminary data.</text>
</comment>
<reference evidence="3 4" key="1">
    <citation type="submission" date="2020-07" db="EMBL/GenBank/DDBJ databases">
        <title>Sequencing the genomes of 1000 actinobacteria strains.</title>
        <authorList>
            <person name="Klenk H.-P."/>
        </authorList>
    </citation>
    <scope>NUCLEOTIDE SEQUENCE [LARGE SCALE GENOMIC DNA]</scope>
    <source>
        <strain evidence="3 4">DSM 104001</strain>
    </source>
</reference>
<feature type="compositionally biased region" description="Low complexity" evidence="1">
    <location>
        <begin position="48"/>
        <end position="67"/>
    </location>
</feature>
<dbReference type="RefSeq" id="WP_179717236.1">
    <property type="nucleotide sequence ID" value="NZ_JACBZT010000001.1"/>
</dbReference>
<sequence length="219" mass="21836">MTTTQNPTKGPVPDGARTRRRGLLLAIAAVVLVAAIVALVLVLNRDNGTSNASASAPTSTARDTSVIPNPPTPSPTGPTSDVDALPTPAAEVPLDSPAAVGNGVVASLTSIEGIQGTANGPGNVAGPAIRVTVHVENGTSAPITLAGAAINMYFGADATPASPLDDPSARPFGIDMIAPGQSADGVYVFSVPADQRDKVTVEVGYEAGAPLLLFSGPVR</sequence>
<name>A0A853CE16_9ACTN</name>
<evidence type="ECO:0008006" key="5">
    <source>
        <dbReference type="Google" id="ProtNLM"/>
    </source>
</evidence>
<feature type="region of interest" description="Disordered" evidence="1">
    <location>
        <begin position="48"/>
        <end position="96"/>
    </location>
</feature>
<dbReference type="AlphaFoldDB" id="A0A853CE16"/>
<proteinExistence type="predicted"/>
<evidence type="ECO:0000313" key="3">
    <source>
        <dbReference type="EMBL" id="NYJ06255.1"/>
    </source>
</evidence>
<dbReference type="Proteomes" id="UP000541969">
    <property type="component" value="Unassembled WGS sequence"/>
</dbReference>
<protein>
    <recommendedName>
        <fullName evidence="5">DUF4352 domain-containing protein</fullName>
    </recommendedName>
</protein>
<feature type="transmembrane region" description="Helical" evidence="2">
    <location>
        <begin position="23"/>
        <end position="43"/>
    </location>
</feature>
<dbReference type="EMBL" id="JACBZT010000001">
    <property type="protein sequence ID" value="NYJ06255.1"/>
    <property type="molecule type" value="Genomic_DNA"/>
</dbReference>
<accession>A0A853CE16</accession>
<keyword evidence="2" id="KW-0812">Transmembrane</keyword>
<gene>
    <name evidence="3" type="ORF">GGQ55_002533</name>
</gene>
<organism evidence="3 4">
    <name type="scientific">Petropleomorpha daqingensis</name>
    <dbReference type="NCBI Taxonomy" id="2026353"/>
    <lineage>
        <taxon>Bacteria</taxon>
        <taxon>Bacillati</taxon>
        <taxon>Actinomycetota</taxon>
        <taxon>Actinomycetes</taxon>
        <taxon>Geodermatophilales</taxon>
        <taxon>Geodermatophilaceae</taxon>
        <taxon>Petropleomorpha</taxon>
    </lineage>
</organism>
<evidence type="ECO:0000313" key="4">
    <source>
        <dbReference type="Proteomes" id="UP000541969"/>
    </source>
</evidence>
<evidence type="ECO:0000256" key="2">
    <source>
        <dbReference type="SAM" id="Phobius"/>
    </source>
</evidence>
<evidence type="ECO:0000256" key="1">
    <source>
        <dbReference type="SAM" id="MobiDB-lite"/>
    </source>
</evidence>
<keyword evidence="2" id="KW-0472">Membrane</keyword>
<keyword evidence="4" id="KW-1185">Reference proteome</keyword>